<proteinExistence type="inferred from homology"/>
<dbReference type="PANTHER" id="PTHR34584">
    <property type="entry name" value="NA(+)/H(+) ANTIPORTER SUBUNIT E1"/>
    <property type="match status" value="1"/>
</dbReference>
<evidence type="ECO:0000256" key="1">
    <source>
        <dbReference type="ARBA" id="ARBA00004651"/>
    </source>
</evidence>
<evidence type="ECO:0000256" key="2">
    <source>
        <dbReference type="ARBA" id="ARBA00006228"/>
    </source>
</evidence>
<dbReference type="InterPro" id="IPR002758">
    <property type="entry name" value="Cation_antiport_E"/>
</dbReference>
<feature type="transmembrane region" description="Helical" evidence="7">
    <location>
        <begin position="7"/>
        <end position="40"/>
    </location>
</feature>
<keyword evidence="3" id="KW-1003">Cell membrane</keyword>
<dbReference type="RefSeq" id="WP_367723966.1">
    <property type="nucleotide sequence ID" value="NZ_JBFOCI010000003.1"/>
</dbReference>
<sequence>MSRYTNIILLALVWAALTGSFTLPSFAFGLLLGWLALYVVREQLEGRDTYRRSRYRGVRIVSLAVMFVKELVLSGWRVAVLVLSPRMNLKPGIFAYQLKVDSDFEITLLANMITLTPGTLSVDVSPDRRTLYVHAIDCSDVEKAQADIRNGFERKTVEAFR</sequence>
<keyword evidence="6 7" id="KW-0472">Membrane</keyword>
<dbReference type="NCBIfam" id="NF006519">
    <property type="entry name" value="PRK08965.1-3"/>
    <property type="match status" value="1"/>
</dbReference>
<comment type="caution">
    <text evidence="8">The sequence shown here is derived from an EMBL/GenBank/DDBJ whole genome shotgun (WGS) entry which is preliminary data.</text>
</comment>
<evidence type="ECO:0000313" key="8">
    <source>
        <dbReference type="EMBL" id="MEW9806840.1"/>
    </source>
</evidence>
<comment type="subcellular location">
    <subcellularLocation>
        <location evidence="1">Cell membrane</location>
        <topology evidence="1">Multi-pass membrane protein</topology>
    </subcellularLocation>
</comment>
<evidence type="ECO:0000313" key="9">
    <source>
        <dbReference type="Proteomes" id="UP001556196"/>
    </source>
</evidence>
<dbReference type="PIRSF" id="PIRSF019239">
    <property type="entry name" value="MrpE"/>
    <property type="match status" value="1"/>
</dbReference>
<organism evidence="8 9">
    <name type="scientific">Mesorhizobium marinum</name>
    <dbReference type="NCBI Taxonomy" id="3228790"/>
    <lineage>
        <taxon>Bacteria</taxon>
        <taxon>Pseudomonadati</taxon>
        <taxon>Pseudomonadota</taxon>
        <taxon>Alphaproteobacteria</taxon>
        <taxon>Hyphomicrobiales</taxon>
        <taxon>Phyllobacteriaceae</taxon>
        <taxon>Mesorhizobium</taxon>
    </lineage>
</organism>
<evidence type="ECO:0000256" key="4">
    <source>
        <dbReference type="ARBA" id="ARBA00022692"/>
    </source>
</evidence>
<dbReference type="EMBL" id="JBFOCI010000003">
    <property type="protein sequence ID" value="MEW9806840.1"/>
    <property type="molecule type" value="Genomic_DNA"/>
</dbReference>
<feature type="transmembrane region" description="Helical" evidence="7">
    <location>
        <begin position="60"/>
        <end position="83"/>
    </location>
</feature>
<keyword evidence="4 7" id="KW-0812">Transmembrane</keyword>
<name>A0ABV3R187_9HYPH</name>
<evidence type="ECO:0000256" key="3">
    <source>
        <dbReference type="ARBA" id="ARBA00022475"/>
    </source>
</evidence>
<evidence type="ECO:0000256" key="5">
    <source>
        <dbReference type="ARBA" id="ARBA00022989"/>
    </source>
</evidence>
<gene>
    <name evidence="8" type="ORF">ABUE31_12685</name>
</gene>
<evidence type="ECO:0000256" key="7">
    <source>
        <dbReference type="SAM" id="Phobius"/>
    </source>
</evidence>
<dbReference type="Pfam" id="PF01899">
    <property type="entry name" value="MNHE"/>
    <property type="match status" value="1"/>
</dbReference>
<dbReference type="PANTHER" id="PTHR34584:SF1">
    <property type="entry name" value="NA(+)_H(+) ANTIPORTER SUBUNIT E1"/>
    <property type="match status" value="1"/>
</dbReference>
<reference evidence="8 9" key="1">
    <citation type="submission" date="2024-06" db="EMBL/GenBank/DDBJ databases">
        <authorList>
            <person name="Tuo L."/>
        </authorList>
    </citation>
    <scope>NUCLEOTIDE SEQUENCE [LARGE SCALE GENOMIC DNA]</scope>
    <source>
        <strain evidence="8 9">ZMM04-5</strain>
    </source>
</reference>
<evidence type="ECO:0000256" key="6">
    <source>
        <dbReference type="ARBA" id="ARBA00023136"/>
    </source>
</evidence>
<comment type="similarity">
    <text evidence="2">Belongs to the CPA3 antiporters (TC 2.A.63) subunit E family.</text>
</comment>
<protein>
    <submittedName>
        <fullName evidence="8">Na+/H+ antiporter subunit E</fullName>
    </submittedName>
</protein>
<keyword evidence="9" id="KW-1185">Reference proteome</keyword>
<dbReference type="Proteomes" id="UP001556196">
    <property type="component" value="Unassembled WGS sequence"/>
</dbReference>
<keyword evidence="5 7" id="KW-1133">Transmembrane helix</keyword>
<accession>A0ABV3R187</accession>